<feature type="domain" description="DUF4325" evidence="1">
    <location>
        <begin position="20"/>
        <end position="82"/>
    </location>
</feature>
<dbReference type="RefSeq" id="WP_318785873.1">
    <property type="nucleotide sequence ID" value="NZ_JAWDKC010000017.1"/>
</dbReference>
<dbReference type="Pfam" id="PF14213">
    <property type="entry name" value="DUF4325"/>
    <property type="match status" value="1"/>
</dbReference>
<name>A0ABU3VRC0_9EURY</name>
<reference evidence="2 3" key="1">
    <citation type="submission" date="2023-06" db="EMBL/GenBank/DDBJ databases">
        <title>Genome sequence of Methanimicrococcus sp. At1.</title>
        <authorList>
            <person name="Protasov E."/>
            <person name="Platt K."/>
            <person name="Poehlein A."/>
            <person name="Daniel R."/>
            <person name="Brune A."/>
        </authorList>
    </citation>
    <scope>NUCLEOTIDE SEQUENCE [LARGE SCALE GENOMIC DNA]</scope>
    <source>
        <strain evidence="2 3">At1</strain>
    </source>
</reference>
<accession>A0ABU3VRC0</accession>
<evidence type="ECO:0000313" key="3">
    <source>
        <dbReference type="Proteomes" id="UP001272052"/>
    </source>
</evidence>
<organism evidence="2 3">
    <name type="scientific">Methanimicrococcus hacksteinii</name>
    <dbReference type="NCBI Taxonomy" id="3028293"/>
    <lineage>
        <taxon>Archaea</taxon>
        <taxon>Methanobacteriati</taxon>
        <taxon>Methanobacteriota</taxon>
        <taxon>Stenosarchaea group</taxon>
        <taxon>Methanomicrobia</taxon>
        <taxon>Methanosarcinales</taxon>
        <taxon>Methanosarcinaceae</taxon>
        <taxon>Methanimicrococcus</taxon>
    </lineage>
</organism>
<dbReference type="Proteomes" id="UP001272052">
    <property type="component" value="Unassembled WGS sequence"/>
</dbReference>
<evidence type="ECO:0000313" key="2">
    <source>
        <dbReference type="EMBL" id="MDV0445450.1"/>
    </source>
</evidence>
<evidence type="ECO:0000259" key="1">
    <source>
        <dbReference type="Pfam" id="PF14213"/>
    </source>
</evidence>
<sequence>MNVLNVREIIDTEFAVSFEDGQKVYSLIKNEINHNGKVILSFEGVSIVIPLFLNSVLRSIPIDFENSQISDLVIFEEMSENDRKIADIVIGEIYKYHRNPEAYTAAYKEMLES</sequence>
<gene>
    <name evidence="2" type="ORF">MmiAt1_10290</name>
</gene>
<protein>
    <recommendedName>
        <fullName evidence="1">DUF4325 domain-containing protein</fullName>
    </recommendedName>
</protein>
<keyword evidence="3" id="KW-1185">Reference proteome</keyword>
<dbReference type="EMBL" id="JAWDKC010000017">
    <property type="protein sequence ID" value="MDV0445450.1"/>
    <property type="molecule type" value="Genomic_DNA"/>
</dbReference>
<comment type="caution">
    <text evidence="2">The sequence shown here is derived from an EMBL/GenBank/DDBJ whole genome shotgun (WGS) entry which is preliminary data.</text>
</comment>
<proteinExistence type="predicted"/>
<dbReference type="InterPro" id="IPR025474">
    <property type="entry name" value="DUF4325"/>
</dbReference>